<dbReference type="EMBL" id="NJEU01000416">
    <property type="protein sequence ID" value="PHH74674.1"/>
    <property type="molecule type" value="Genomic_DNA"/>
</dbReference>
<reference evidence="2 3" key="1">
    <citation type="submission" date="2017-06" db="EMBL/GenBank/DDBJ databases">
        <title>Ant-infecting Ophiocordyceps genomes reveal a high diversity of potential behavioral manipulation genes and a possible major role for enterotoxins.</title>
        <authorList>
            <person name="De Bekker C."/>
            <person name="Evans H.C."/>
            <person name="Brachmann A."/>
            <person name="Hughes D.P."/>
        </authorList>
    </citation>
    <scope>NUCLEOTIDE SEQUENCE [LARGE SCALE GENOMIC DNA]</scope>
    <source>
        <strain evidence="2 3">1348a</strain>
    </source>
</reference>
<feature type="compositionally biased region" description="Basic and acidic residues" evidence="1">
    <location>
        <begin position="108"/>
        <end position="123"/>
    </location>
</feature>
<feature type="compositionally biased region" description="Low complexity" evidence="1">
    <location>
        <begin position="69"/>
        <end position="80"/>
    </location>
</feature>
<feature type="compositionally biased region" description="Basic and acidic residues" evidence="1">
    <location>
        <begin position="132"/>
        <end position="141"/>
    </location>
</feature>
<proteinExistence type="predicted"/>
<protein>
    <submittedName>
        <fullName evidence="2">Uncharacterized protein</fullName>
    </submittedName>
</protein>
<gene>
    <name evidence="2" type="ORF">CDD82_4822</name>
</gene>
<evidence type="ECO:0000256" key="1">
    <source>
        <dbReference type="SAM" id="MobiDB-lite"/>
    </source>
</evidence>
<organism evidence="2 3">
    <name type="scientific">Ophiocordyceps australis</name>
    <dbReference type="NCBI Taxonomy" id="1399860"/>
    <lineage>
        <taxon>Eukaryota</taxon>
        <taxon>Fungi</taxon>
        <taxon>Dikarya</taxon>
        <taxon>Ascomycota</taxon>
        <taxon>Pezizomycotina</taxon>
        <taxon>Sordariomycetes</taxon>
        <taxon>Hypocreomycetidae</taxon>
        <taxon>Hypocreales</taxon>
        <taxon>Ophiocordycipitaceae</taxon>
        <taxon>Ophiocordyceps</taxon>
    </lineage>
</organism>
<sequence>MTGDTKRWDAAAQRDLCIAVFLATQEGRITYNWAKAHTIMSERGYTFTREAISQHFTKVILKDYKSRVGSSSGPSTPKTPKTSKKPRDGGSNKRKTPTKSVEDEYDDDYTRYKRERMDVKGEDDVPGEDDVEIKKEERYHD</sequence>
<feature type="region of interest" description="Disordered" evidence="1">
    <location>
        <begin position="64"/>
        <end position="141"/>
    </location>
</feature>
<evidence type="ECO:0000313" key="3">
    <source>
        <dbReference type="Proteomes" id="UP000224854"/>
    </source>
</evidence>
<name>A0A2C5Z5N0_9HYPO</name>
<keyword evidence="3" id="KW-1185">Reference proteome</keyword>
<comment type="caution">
    <text evidence="2">The sequence shown here is derived from an EMBL/GenBank/DDBJ whole genome shotgun (WGS) entry which is preliminary data.</text>
</comment>
<dbReference type="OrthoDB" id="5231339at2759"/>
<dbReference type="AlphaFoldDB" id="A0A2C5Z5N0"/>
<evidence type="ECO:0000313" key="2">
    <source>
        <dbReference type="EMBL" id="PHH74674.1"/>
    </source>
</evidence>
<accession>A0A2C5Z5N0</accession>
<dbReference type="Proteomes" id="UP000224854">
    <property type="component" value="Unassembled WGS sequence"/>
</dbReference>